<sequence>MEVVTKPKDFIINMALESGGKVISNFLLHGLRIKNSSDKKLILKDIKFELYTSNTLVKEIVYQGESLSNIIKKFAENGAWLGKGFGAKLFLGEEGFWNPECYTDSVEMRPNQETGIFNEYFVVIYDKVIDKLVIKVNYLQCEEEHVHELKIPLIQYKNKNQYILPLKGSISTCGNYNSLPDHRQHYSMEFAFDMAQYNVDQKLCYKENMCDEDYIVYGKDVLAIADGEVVDCYYSFDMTTSWNWDERKPYIDKYGLAAQCGNYIVLKHENEEYSFYGHLLTNSLTIKNGDKVKQGQVIGKVGNTGLSNCPHLHFQLMDGPDFLTARGLPCSFLNITDVAGNRLNFIQEENIIVHAE</sequence>
<evidence type="ECO:0000313" key="2">
    <source>
        <dbReference type="EMBL" id="MBL4935588.1"/>
    </source>
</evidence>
<dbReference type="InterPro" id="IPR011055">
    <property type="entry name" value="Dup_hybrid_motif"/>
</dbReference>
<proteinExistence type="predicted"/>
<dbReference type="EMBL" id="JAESWC010000002">
    <property type="protein sequence ID" value="MBL4935588.1"/>
    <property type="molecule type" value="Genomic_DNA"/>
</dbReference>
<dbReference type="CDD" id="cd12797">
    <property type="entry name" value="M23_peptidase"/>
    <property type="match status" value="1"/>
</dbReference>
<evidence type="ECO:0000313" key="3">
    <source>
        <dbReference type="Proteomes" id="UP000632377"/>
    </source>
</evidence>
<reference evidence="2 3" key="1">
    <citation type="submission" date="2021-01" db="EMBL/GenBank/DDBJ databases">
        <title>Genome public.</title>
        <authorList>
            <person name="Liu C."/>
            <person name="Sun Q."/>
        </authorList>
    </citation>
    <scope>NUCLEOTIDE SEQUENCE [LARGE SCALE GENOMIC DNA]</scope>
    <source>
        <strain evidence="2 3">YIM B02515</strain>
    </source>
</reference>
<dbReference type="Proteomes" id="UP000632377">
    <property type="component" value="Unassembled WGS sequence"/>
</dbReference>
<dbReference type="Pfam" id="PF01551">
    <property type="entry name" value="Peptidase_M23"/>
    <property type="match status" value="1"/>
</dbReference>
<organism evidence="2 3">
    <name type="scientific">Clostridium rhizosphaerae</name>
    <dbReference type="NCBI Taxonomy" id="2803861"/>
    <lineage>
        <taxon>Bacteria</taxon>
        <taxon>Bacillati</taxon>
        <taxon>Bacillota</taxon>
        <taxon>Clostridia</taxon>
        <taxon>Eubacteriales</taxon>
        <taxon>Clostridiaceae</taxon>
        <taxon>Clostridium</taxon>
    </lineage>
</organism>
<accession>A0ABS1TC82</accession>
<dbReference type="SUPFAM" id="SSF51261">
    <property type="entry name" value="Duplicated hybrid motif"/>
    <property type="match status" value="1"/>
</dbReference>
<name>A0ABS1TC82_9CLOT</name>
<keyword evidence="3" id="KW-1185">Reference proteome</keyword>
<dbReference type="PANTHER" id="PTHR21666">
    <property type="entry name" value="PEPTIDASE-RELATED"/>
    <property type="match status" value="1"/>
</dbReference>
<dbReference type="InterPro" id="IPR016047">
    <property type="entry name" value="M23ase_b-sheet_dom"/>
</dbReference>
<evidence type="ECO:0000259" key="1">
    <source>
        <dbReference type="Pfam" id="PF01551"/>
    </source>
</evidence>
<feature type="domain" description="M23ase beta-sheet core" evidence="1">
    <location>
        <begin position="217"/>
        <end position="317"/>
    </location>
</feature>
<protein>
    <submittedName>
        <fullName evidence="2">Peptidoglycan DD-metalloendopeptidase family protein</fullName>
    </submittedName>
</protein>
<gene>
    <name evidence="2" type="ORF">JK636_07420</name>
</gene>
<dbReference type="PANTHER" id="PTHR21666:SF270">
    <property type="entry name" value="MUREIN HYDROLASE ACTIVATOR ENVC"/>
    <property type="match status" value="1"/>
</dbReference>
<dbReference type="InterPro" id="IPR050570">
    <property type="entry name" value="Cell_wall_metabolism_enzyme"/>
</dbReference>
<dbReference type="RefSeq" id="WP_202748186.1">
    <property type="nucleotide sequence ID" value="NZ_JAESWC010000002.1"/>
</dbReference>
<comment type="caution">
    <text evidence="2">The sequence shown here is derived from an EMBL/GenBank/DDBJ whole genome shotgun (WGS) entry which is preliminary data.</text>
</comment>
<dbReference type="Gene3D" id="2.70.70.10">
    <property type="entry name" value="Glucose Permease (Domain IIA)"/>
    <property type="match status" value="1"/>
</dbReference>